<feature type="transmembrane region" description="Helical" evidence="2">
    <location>
        <begin position="68"/>
        <end position="85"/>
    </location>
</feature>
<gene>
    <name evidence="3" type="ORF">BDK51DRAFT_48233</name>
</gene>
<accession>A0A4P9WAJ8</accession>
<dbReference type="AlphaFoldDB" id="A0A4P9WAJ8"/>
<name>A0A4P9WAJ8_9FUNG</name>
<evidence type="ECO:0000313" key="3">
    <source>
        <dbReference type="EMBL" id="RKO89242.1"/>
    </source>
</evidence>
<dbReference type="Proteomes" id="UP000269721">
    <property type="component" value="Unassembled WGS sequence"/>
</dbReference>
<feature type="region of interest" description="Disordered" evidence="1">
    <location>
        <begin position="1"/>
        <end position="28"/>
    </location>
</feature>
<keyword evidence="2" id="KW-1133">Transmembrane helix</keyword>
<organism evidence="3 4">
    <name type="scientific">Blyttiomyces helicus</name>
    <dbReference type="NCBI Taxonomy" id="388810"/>
    <lineage>
        <taxon>Eukaryota</taxon>
        <taxon>Fungi</taxon>
        <taxon>Fungi incertae sedis</taxon>
        <taxon>Chytridiomycota</taxon>
        <taxon>Chytridiomycota incertae sedis</taxon>
        <taxon>Chytridiomycetes</taxon>
        <taxon>Chytridiomycetes incertae sedis</taxon>
        <taxon>Blyttiomyces</taxon>
    </lineage>
</organism>
<keyword evidence="2" id="KW-0472">Membrane</keyword>
<dbReference type="EMBL" id="KZ996207">
    <property type="protein sequence ID" value="RKO89242.1"/>
    <property type="molecule type" value="Genomic_DNA"/>
</dbReference>
<evidence type="ECO:0000313" key="4">
    <source>
        <dbReference type="Proteomes" id="UP000269721"/>
    </source>
</evidence>
<sequence>MKRFVNATATTDAFGRHRDPQGGPRDQYSSPRACYIVGALQSGLFYWSEFRHLGERKKVAMVKASRRAMKISWALLVGPILWEIFTVHVTPQVLQISAGLRRNTLDAAIHLPLERSFVAKEIIPVLGQHFLDARLEEPATGSADRFPRFGSGLPDEPLGPILLPTAYIIERFVEVELVRQLGSGVVEEVVDEVFEPNDAVLEVDHRSLDLLLEDLLRAPRILLEGDRGFRAVVIAQDFDIALDRRLELRSIRADAMASTAPDVFASARHLGELESDVEFCERDGDGAILARIRQGMDEDRIEELAQESEGSFRAGFRTLVYKIPIMSHRGRDGLVENEVTHRHEELRSRSRRAELLVRDAADVLESCEPADREPVQNALVVVHNGREEAEADREKAGVEIRLARIGEPLEIE</sequence>
<keyword evidence="4" id="KW-1185">Reference proteome</keyword>
<keyword evidence="2" id="KW-0812">Transmembrane</keyword>
<protein>
    <submittedName>
        <fullName evidence="3">Uncharacterized protein</fullName>
    </submittedName>
</protein>
<evidence type="ECO:0000256" key="2">
    <source>
        <dbReference type="SAM" id="Phobius"/>
    </source>
</evidence>
<evidence type="ECO:0000256" key="1">
    <source>
        <dbReference type="SAM" id="MobiDB-lite"/>
    </source>
</evidence>
<reference evidence="4" key="1">
    <citation type="journal article" date="2018" name="Nat. Microbiol.">
        <title>Leveraging single-cell genomics to expand the fungal tree of life.</title>
        <authorList>
            <person name="Ahrendt S.R."/>
            <person name="Quandt C.A."/>
            <person name="Ciobanu D."/>
            <person name="Clum A."/>
            <person name="Salamov A."/>
            <person name="Andreopoulos B."/>
            <person name="Cheng J.F."/>
            <person name="Woyke T."/>
            <person name="Pelin A."/>
            <person name="Henrissat B."/>
            <person name="Reynolds N.K."/>
            <person name="Benny G.L."/>
            <person name="Smith M.E."/>
            <person name="James T.Y."/>
            <person name="Grigoriev I.V."/>
        </authorList>
    </citation>
    <scope>NUCLEOTIDE SEQUENCE [LARGE SCALE GENOMIC DNA]</scope>
</reference>
<proteinExistence type="predicted"/>